<keyword evidence="3 7" id="KW-0500">Molybdenum</keyword>
<dbReference type="InterPro" id="IPR036135">
    <property type="entry name" value="MoeA_linker/N_sf"/>
</dbReference>
<comment type="cofactor">
    <cofactor evidence="7">
        <name>Mg(2+)</name>
        <dbReference type="ChEBI" id="CHEBI:18420"/>
    </cofactor>
</comment>
<evidence type="ECO:0000256" key="7">
    <source>
        <dbReference type="RuleBase" id="RU365090"/>
    </source>
</evidence>
<dbReference type="PANTHER" id="PTHR10192:SF5">
    <property type="entry name" value="GEPHYRIN"/>
    <property type="match status" value="1"/>
</dbReference>
<dbReference type="SMART" id="SM00852">
    <property type="entry name" value="MoCF_biosynth"/>
    <property type="match status" value="1"/>
</dbReference>
<evidence type="ECO:0000256" key="5">
    <source>
        <dbReference type="ARBA" id="ARBA00023150"/>
    </source>
</evidence>
<accession>A0ABP9JQR7</accession>
<keyword evidence="4" id="KW-0547">Nucleotide-binding</keyword>
<dbReference type="SUPFAM" id="SSF53218">
    <property type="entry name" value="Molybdenum cofactor biosynthesis proteins"/>
    <property type="match status" value="1"/>
</dbReference>
<dbReference type="RefSeq" id="WP_345492868.1">
    <property type="nucleotide sequence ID" value="NZ_BAABJM010000001.1"/>
</dbReference>
<sequence>MTGADAIVLAGGRASRMSGADKPAIVVGVRSMLDTAVDAVAGCARVVVVGPPRPELDPTIVQVREEPPGSGPVTAIDTGLRALGPGEELVVVLAADLPFLAAATVRALIRHATETGADAVFAADASGRTQFLVGVWRRTALRTALDSLTSPVDQAMKAIVPSGAATITLPGVEDCDTDTHVRQARTAATVDGPALTLEHARNLLRVSLTRLPEHRGRLREVPGAALASPLIAAAPLPRFDVSAMDGYAVAGTGPWRLRADIGFAGGERAGALIEGAAVRIATGAQVPQGSTSVLRDEFGVVDEQLLRRIPNTPVREDIRRQGEDMCPGDRLAPRGTPVGAALVSAAAAVEVSDAVVRGPVRARIVVTGDEVRATGPLSGGQIRDSIGPVLPTILSWYGIHTIDQVSVGDTADGFDEILSATQEYDLLVVVGATGSGAADQLRAGVTRARARVLIPRLLMRPGGSTIVAELDSGTTILGLPGNPFAAVATLMALTPALVEGRTGAAAALPLRGPLRNGGQISGPVTRVVAARNAFDGGWFGDRHTRTAHLGGLLDHDGLVIVPANATDDTAVEFLPLRG</sequence>
<reference evidence="10" key="1">
    <citation type="journal article" date="2019" name="Int. J. Syst. Evol. Microbiol.">
        <title>The Global Catalogue of Microorganisms (GCM) 10K type strain sequencing project: providing services to taxonomists for standard genome sequencing and annotation.</title>
        <authorList>
            <consortium name="The Broad Institute Genomics Platform"/>
            <consortium name="The Broad Institute Genome Sequencing Center for Infectious Disease"/>
            <person name="Wu L."/>
            <person name="Ma J."/>
        </authorList>
    </citation>
    <scope>NUCLEOTIDE SEQUENCE [LARGE SCALE GENOMIC DNA]</scope>
    <source>
        <strain evidence="10">JCM 18298</strain>
    </source>
</reference>
<keyword evidence="7" id="KW-0479">Metal-binding</keyword>
<keyword evidence="4" id="KW-0342">GTP-binding</keyword>
<evidence type="ECO:0000313" key="9">
    <source>
        <dbReference type="EMBL" id="GAA5041324.1"/>
    </source>
</evidence>
<dbReference type="Gene3D" id="2.170.190.11">
    <property type="entry name" value="Molybdopterin biosynthesis moea protein, domain 3"/>
    <property type="match status" value="1"/>
</dbReference>
<dbReference type="Gene3D" id="3.40.980.10">
    <property type="entry name" value="MoaB/Mog-like domain"/>
    <property type="match status" value="1"/>
</dbReference>
<dbReference type="EC" id="2.10.1.1" evidence="7"/>
<comment type="similarity">
    <text evidence="2 7">Belongs to the MoeA family.</text>
</comment>
<dbReference type="EMBL" id="BAABJM010000001">
    <property type="protein sequence ID" value="GAA5041324.1"/>
    <property type="molecule type" value="Genomic_DNA"/>
</dbReference>
<dbReference type="Gene3D" id="3.90.105.10">
    <property type="entry name" value="Molybdopterin biosynthesis moea protein, domain 2"/>
    <property type="match status" value="1"/>
</dbReference>
<name>A0ABP9JQR7_9NOCA</name>
<protein>
    <recommendedName>
        <fullName evidence="7">Molybdopterin molybdenumtransferase</fullName>
        <ecNumber evidence="7">2.10.1.1</ecNumber>
    </recommendedName>
</protein>
<keyword evidence="5 7" id="KW-0501">Molybdenum cofactor biosynthesis</keyword>
<evidence type="ECO:0000313" key="10">
    <source>
        <dbReference type="Proteomes" id="UP001500603"/>
    </source>
</evidence>
<evidence type="ECO:0000256" key="1">
    <source>
        <dbReference type="ARBA" id="ARBA00002901"/>
    </source>
</evidence>
<keyword evidence="10" id="KW-1185">Reference proteome</keyword>
<proteinExistence type="inferred from homology"/>
<dbReference type="InterPro" id="IPR001453">
    <property type="entry name" value="MoaB/Mog_dom"/>
</dbReference>
<dbReference type="Pfam" id="PF12804">
    <property type="entry name" value="NTP_transf_3"/>
    <property type="match status" value="1"/>
</dbReference>
<organism evidence="9 10">
    <name type="scientific">Nocardia callitridis</name>
    <dbReference type="NCBI Taxonomy" id="648753"/>
    <lineage>
        <taxon>Bacteria</taxon>
        <taxon>Bacillati</taxon>
        <taxon>Actinomycetota</taxon>
        <taxon>Actinomycetes</taxon>
        <taxon>Mycobacteriales</taxon>
        <taxon>Nocardiaceae</taxon>
        <taxon>Nocardia</taxon>
    </lineage>
</organism>
<comment type="function">
    <text evidence="1 7">Catalyzes the insertion of molybdate into adenylated molybdopterin with the concomitant release of AMP.</text>
</comment>
<dbReference type="InterPro" id="IPR025877">
    <property type="entry name" value="MobA-like_NTP_Trfase"/>
</dbReference>
<dbReference type="InterPro" id="IPR005110">
    <property type="entry name" value="MoeA_linker/N"/>
</dbReference>
<dbReference type="Pfam" id="PF03453">
    <property type="entry name" value="MoeA_N"/>
    <property type="match status" value="1"/>
</dbReference>
<evidence type="ECO:0000256" key="6">
    <source>
        <dbReference type="ARBA" id="ARBA00047317"/>
    </source>
</evidence>
<keyword evidence="7" id="KW-0808">Transferase</keyword>
<evidence type="ECO:0000256" key="2">
    <source>
        <dbReference type="ARBA" id="ARBA00010763"/>
    </source>
</evidence>
<dbReference type="CDD" id="cd02503">
    <property type="entry name" value="MobA"/>
    <property type="match status" value="1"/>
</dbReference>
<dbReference type="InterPro" id="IPR038987">
    <property type="entry name" value="MoeA-like"/>
</dbReference>
<evidence type="ECO:0000256" key="4">
    <source>
        <dbReference type="ARBA" id="ARBA00023134"/>
    </source>
</evidence>
<dbReference type="Gene3D" id="3.90.550.10">
    <property type="entry name" value="Spore Coat Polysaccharide Biosynthesis Protein SpsA, Chain A"/>
    <property type="match status" value="1"/>
</dbReference>
<dbReference type="Pfam" id="PF00994">
    <property type="entry name" value="MoCF_biosynth"/>
    <property type="match status" value="1"/>
</dbReference>
<gene>
    <name evidence="9" type="ORF">GCM10023318_00190</name>
</gene>
<comment type="pathway">
    <text evidence="7">Cofactor biosynthesis; molybdopterin biosynthesis.</text>
</comment>
<dbReference type="InterPro" id="IPR029044">
    <property type="entry name" value="Nucleotide-diphossugar_trans"/>
</dbReference>
<feature type="domain" description="MoaB/Mog" evidence="8">
    <location>
        <begin position="363"/>
        <end position="500"/>
    </location>
</feature>
<dbReference type="Gene3D" id="2.40.340.10">
    <property type="entry name" value="MoeA, C-terminal, domain IV"/>
    <property type="match status" value="1"/>
</dbReference>
<dbReference type="PANTHER" id="PTHR10192">
    <property type="entry name" value="MOLYBDOPTERIN BIOSYNTHESIS PROTEIN"/>
    <property type="match status" value="1"/>
</dbReference>
<dbReference type="InterPro" id="IPR036688">
    <property type="entry name" value="MoeA_C_domain_IV_sf"/>
</dbReference>
<comment type="caution">
    <text evidence="9">The sequence shown here is derived from an EMBL/GenBank/DDBJ whole genome shotgun (WGS) entry which is preliminary data.</text>
</comment>
<dbReference type="InterPro" id="IPR013482">
    <property type="entry name" value="Molybde_CF_guanTrfase"/>
</dbReference>
<comment type="catalytic activity">
    <reaction evidence="6">
        <text>adenylyl-molybdopterin + molybdate = Mo-molybdopterin + AMP + H(+)</text>
        <dbReference type="Rhea" id="RHEA:35047"/>
        <dbReference type="ChEBI" id="CHEBI:15378"/>
        <dbReference type="ChEBI" id="CHEBI:36264"/>
        <dbReference type="ChEBI" id="CHEBI:62727"/>
        <dbReference type="ChEBI" id="CHEBI:71302"/>
        <dbReference type="ChEBI" id="CHEBI:456215"/>
        <dbReference type="EC" id="2.10.1.1"/>
    </reaction>
</comment>
<keyword evidence="7" id="KW-0460">Magnesium</keyword>
<dbReference type="InterPro" id="IPR036425">
    <property type="entry name" value="MoaB/Mog-like_dom_sf"/>
</dbReference>
<evidence type="ECO:0000256" key="3">
    <source>
        <dbReference type="ARBA" id="ARBA00022505"/>
    </source>
</evidence>
<dbReference type="SUPFAM" id="SSF53448">
    <property type="entry name" value="Nucleotide-diphospho-sugar transferases"/>
    <property type="match status" value="1"/>
</dbReference>
<evidence type="ECO:0000259" key="8">
    <source>
        <dbReference type="SMART" id="SM00852"/>
    </source>
</evidence>
<dbReference type="SUPFAM" id="SSF63882">
    <property type="entry name" value="MoeA N-terminal region -like"/>
    <property type="match status" value="1"/>
</dbReference>
<dbReference type="Proteomes" id="UP001500603">
    <property type="component" value="Unassembled WGS sequence"/>
</dbReference>